<sequence>MKRKLSIPLFDASLSAVPLALTAVACGNTQNKVADTEKDIVSQLLAADNKWTDNAIKPTDASVSDTLAERGIFRMYISSERQPIASYFLDRSIGYGGYTGSSSENVASPLIRTETMLRPYVIDSNGLKIVRPSIWRYKLEFGSKVVVTTKDNQVHTFDNDEYDVYPEAEGTVSVNGKNVEYYSRILYQVGSNNARSINSKAFEDVLANAKKLQIVVRPGLKWLTQSGEETNYDVTADDYYISWLRTAYLSSGTRAEALGKAWGSQSLTHEQILAKAAKLDSDANSLLETGSRYFTEGQEYPNEYLFSLYNIKSEDFYERDKFITQVDGQDALTFNVSNENEQAYFKDLFAQIANDQTFLAAPSKYIAEKAKNFTIKPFQEGKSAELQSLYDTVKALPEDNPIVKAGIYWYGINYEDTLLSGRYLFGGYDSGSQTEKWVKNEKYFDAQNTKTKEYQLKYKNQTDDNQYKSVLYNEYSRGLVSRINPNDLNEKDRLEAGKNRKTIGEYYTKYYNTNSSAYTMMPLILPKTFEIPKDSGVDSFNFNENYSKLVYGMSRQEIIDGSQKGEDFYAKIFAGNGLVFRTLVNAAINWEQVASTVSDGMSKSWVSGYAPDALIGASDSKDLTTVDKYQEISGLFALDSNLNRLQLNGGVSSITPAMNAELITDLQDDALRIRSYGYDQIKKQITVLLDKFYADNNIPETQKIEWVVPFRYINYTPVTYKDLFENVVPNLVRSLDEKGRLAPSYQKYNEGKELWKNVQQFSSVQLAGWGYDVNSMGSGIDGFLNSAQLNIILGVVGNSEKIAQKLQPAFPELVKLAKEYAKFAQTSTDLTGGVPVSMFKDIDLRTLSAFRKNYERYKVENGQVITTLTPVNASLSTATTKFIVAYASKLSTDEVIKLANEISNYVGPLIDTERRIPKDFTLSFVNPYVNFPYFGVNALWFSDISYANDSVK</sequence>
<gene>
    <name evidence="2" type="ORF">WG617_01110</name>
</gene>
<accession>A0ABZ2RQB1</accession>
<evidence type="ECO:0000313" key="3">
    <source>
        <dbReference type="Proteomes" id="UP001477443"/>
    </source>
</evidence>
<evidence type="ECO:0000313" key="2">
    <source>
        <dbReference type="EMBL" id="WXL29235.1"/>
    </source>
</evidence>
<dbReference type="EMBL" id="CP148067">
    <property type="protein sequence ID" value="WXL29235.1"/>
    <property type="molecule type" value="Genomic_DNA"/>
</dbReference>
<dbReference type="RefSeq" id="WP_338822861.1">
    <property type="nucleotide sequence ID" value="NZ_CP148067.1"/>
</dbReference>
<feature type="chain" id="PRO_5046803093" description="Lipoprotein" evidence="1">
    <location>
        <begin position="21"/>
        <end position="952"/>
    </location>
</feature>
<protein>
    <recommendedName>
        <fullName evidence="4">Lipoprotein</fullName>
    </recommendedName>
</protein>
<evidence type="ECO:0008006" key="4">
    <source>
        <dbReference type="Google" id="ProtNLM"/>
    </source>
</evidence>
<keyword evidence="1" id="KW-0732">Signal</keyword>
<organism evidence="2 3">
    <name type="scientific">Mycoplasmopsis felifaucium</name>
    <dbReference type="NCBI Taxonomy" id="35768"/>
    <lineage>
        <taxon>Bacteria</taxon>
        <taxon>Bacillati</taxon>
        <taxon>Mycoplasmatota</taxon>
        <taxon>Mycoplasmoidales</taxon>
        <taxon>Metamycoplasmataceae</taxon>
        <taxon>Mycoplasmopsis</taxon>
    </lineage>
</organism>
<dbReference type="PROSITE" id="PS51257">
    <property type="entry name" value="PROKAR_LIPOPROTEIN"/>
    <property type="match status" value="1"/>
</dbReference>
<name>A0ABZ2RQB1_9BACT</name>
<evidence type="ECO:0000256" key="1">
    <source>
        <dbReference type="SAM" id="SignalP"/>
    </source>
</evidence>
<keyword evidence="3" id="KW-1185">Reference proteome</keyword>
<feature type="signal peptide" evidence="1">
    <location>
        <begin position="1"/>
        <end position="20"/>
    </location>
</feature>
<reference evidence="2" key="1">
    <citation type="submission" date="2024-03" db="EMBL/GenBank/DDBJ databases">
        <title>Complete genome sequence of Mycoplasma felifaucium Z921 isolated from the trachea of a cheetah.</title>
        <authorList>
            <person name="Spergser J."/>
        </authorList>
    </citation>
    <scope>NUCLEOTIDE SEQUENCE [LARGE SCALE GENOMIC DNA]</scope>
    <source>
        <strain evidence="2">Z921</strain>
    </source>
</reference>
<dbReference type="Proteomes" id="UP001477443">
    <property type="component" value="Chromosome"/>
</dbReference>
<proteinExistence type="predicted"/>
<dbReference type="NCBIfam" id="NF045850">
    <property type="entry name" value="ABC_Mplas_LP"/>
    <property type="match status" value="1"/>
</dbReference>